<name>A0ABD0B0V3_AQUAC</name>
<proteinExistence type="predicted"/>
<dbReference type="PANTHER" id="PTHR36154:SF1">
    <property type="entry name" value="DNA-BINDING TRANSCRIPTIONAL ACTIVATOR ALPA"/>
    <property type="match status" value="1"/>
</dbReference>
<organism evidence="1 2">
    <name type="scientific">Aquipseudomonas alcaligenes</name>
    <name type="common">Pseudomonas alcaligenes</name>
    <dbReference type="NCBI Taxonomy" id="43263"/>
    <lineage>
        <taxon>Bacteria</taxon>
        <taxon>Pseudomonadati</taxon>
        <taxon>Pseudomonadota</taxon>
        <taxon>Gammaproteobacteria</taxon>
        <taxon>Pseudomonadales</taxon>
        <taxon>Pseudomonadaceae</taxon>
        <taxon>Aquipseudomonas</taxon>
    </lineage>
</organism>
<evidence type="ECO:0008006" key="3">
    <source>
        <dbReference type="Google" id="ProtNLM"/>
    </source>
</evidence>
<dbReference type="RefSeq" id="WP_309295135.1">
    <property type="nucleotide sequence ID" value="NZ_BPMN01000036.1"/>
</dbReference>
<gene>
    <name evidence="1" type="ORF">KAM436_42210</name>
</gene>
<dbReference type="Proteomes" id="UP000887228">
    <property type="component" value="Unassembled WGS sequence"/>
</dbReference>
<sequence>MQNMSTDCTKASVSVISDGNKVMRLKALLTCLGVGRSTVYDRMNPKSPRYDASFPRPIRLSSGGGGRGAVGWLESDVSLWLAARVSESASEFRRRGRVDE</sequence>
<dbReference type="InterPro" id="IPR010260">
    <property type="entry name" value="AlpA"/>
</dbReference>
<dbReference type="AlphaFoldDB" id="A0ABD0B0V3"/>
<protein>
    <recommendedName>
        <fullName evidence="3">AlpA family phage regulatory protein</fullName>
    </recommendedName>
</protein>
<comment type="caution">
    <text evidence="1">The sequence shown here is derived from an EMBL/GenBank/DDBJ whole genome shotgun (WGS) entry which is preliminary data.</text>
</comment>
<dbReference type="Pfam" id="PF05930">
    <property type="entry name" value="Phage_AlpA"/>
    <property type="match status" value="1"/>
</dbReference>
<accession>A0ABD0B0V3</accession>
<evidence type="ECO:0000313" key="1">
    <source>
        <dbReference type="EMBL" id="GIZ95253.1"/>
    </source>
</evidence>
<reference evidence="1 2" key="1">
    <citation type="submission" date="2021-07" db="EMBL/GenBank/DDBJ databases">
        <title>Whole genome sequencing of carbapenem-resistant Pseudomonas spp. isolated in Japan.</title>
        <authorList>
            <person name="Suzuki M."/>
            <person name="Maehana S."/>
            <person name="Kitasato H."/>
        </authorList>
    </citation>
    <scope>NUCLEOTIDE SEQUENCE [LARGE SCALE GENOMIC DNA]</scope>
    <source>
        <strain evidence="1 2">KAM436</strain>
    </source>
</reference>
<dbReference type="EMBL" id="BPMT01000037">
    <property type="protein sequence ID" value="GIZ95253.1"/>
    <property type="molecule type" value="Genomic_DNA"/>
</dbReference>
<dbReference type="InterPro" id="IPR052931">
    <property type="entry name" value="Prophage_regulatory_activator"/>
</dbReference>
<dbReference type="PANTHER" id="PTHR36154">
    <property type="entry name" value="DNA-BINDING TRANSCRIPTIONAL ACTIVATOR ALPA"/>
    <property type="match status" value="1"/>
</dbReference>
<evidence type="ECO:0000313" key="2">
    <source>
        <dbReference type="Proteomes" id="UP000887228"/>
    </source>
</evidence>